<feature type="non-terminal residue" evidence="3">
    <location>
        <position position="51"/>
    </location>
</feature>
<keyword evidence="4" id="KW-1185">Reference proteome</keyword>
<dbReference type="Proteomes" id="UP001529510">
    <property type="component" value="Unassembled WGS sequence"/>
</dbReference>
<dbReference type="GO" id="GO:0016301">
    <property type="term" value="F:kinase activity"/>
    <property type="evidence" value="ECO:0007669"/>
    <property type="project" value="UniProtKB-UniRule"/>
</dbReference>
<dbReference type="EMBL" id="JAMKFB020000019">
    <property type="protein sequence ID" value="KAL0166609.1"/>
    <property type="molecule type" value="Genomic_DNA"/>
</dbReference>
<accession>A0ABD0NXK5</accession>
<dbReference type="InterPro" id="IPR002498">
    <property type="entry name" value="PInositol-4-P-4/5-kinase_core"/>
</dbReference>
<keyword evidence="1" id="KW-0547">Nucleotide-binding</keyword>
<keyword evidence="1" id="KW-0418">Kinase</keyword>
<organism evidence="3 4">
    <name type="scientific">Cirrhinus mrigala</name>
    <name type="common">Mrigala</name>
    <dbReference type="NCBI Taxonomy" id="683832"/>
    <lineage>
        <taxon>Eukaryota</taxon>
        <taxon>Metazoa</taxon>
        <taxon>Chordata</taxon>
        <taxon>Craniata</taxon>
        <taxon>Vertebrata</taxon>
        <taxon>Euteleostomi</taxon>
        <taxon>Actinopterygii</taxon>
        <taxon>Neopterygii</taxon>
        <taxon>Teleostei</taxon>
        <taxon>Ostariophysi</taxon>
        <taxon>Cypriniformes</taxon>
        <taxon>Cyprinidae</taxon>
        <taxon>Labeoninae</taxon>
        <taxon>Labeonini</taxon>
        <taxon>Cirrhinus</taxon>
    </lineage>
</organism>
<evidence type="ECO:0000259" key="2">
    <source>
        <dbReference type="PROSITE" id="PS51455"/>
    </source>
</evidence>
<dbReference type="AlphaFoldDB" id="A0ABD0NXK5"/>
<protein>
    <recommendedName>
        <fullName evidence="2">PIPK domain-containing protein</fullName>
    </recommendedName>
</protein>
<dbReference type="SUPFAM" id="SSF56104">
    <property type="entry name" value="SAICAR synthase-like"/>
    <property type="match status" value="1"/>
</dbReference>
<sequence length="51" mass="5590">MDYSLLVGIHILDRAVPDTQKKAPGQKPLYCTAIESIQGETKGTTSPQPYE</sequence>
<name>A0ABD0NXK5_CIRMR</name>
<reference evidence="3 4" key="1">
    <citation type="submission" date="2024-05" db="EMBL/GenBank/DDBJ databases">
        <title>Genome sequencing and assembly of Indian major carp, Cirrhinus mrigala (Hamilton, 1822).</title>
        <authorList>
            <person name="Mohindra V."/>
            <person name="Chowdhury L.M."/>
            <person name="Lal K."/>
            <person name="Jena J.K."/>
        </authorList>
    </citation>
    <scope>NUCLEOTIDE SEQUENCE [LARGE SCALE GENOMIC DNA]</scope>
    <source>
        <strain evidence="3">CM1030</strain>
        <tissue evidence="3">Blood</tissue>
    </source>
</reference>
<comment type="caution">
    <text evidence="3">The sequence shown here is derived from an EMBL/GenBank/DDBJ whole genome shotgun (WGS) entry which is preliminary data.</text>
</comment>
<evidence type="ECO:0000313" key="4">
    <source>
        <dbReference type="Proteomes" id="UP001529510"/>
    </source>
</evidence>
<dbReference type="GO" id="GO:0046488">
    <property type="term" value="P:phosphatidylinositol metabolic process"/>
    <property type="evidence" value="ECO:0007669"/>
    <property type="project" value="UniProtKB-UniRule"/>
</dbReference>
<feature type="domain" description="PIPK" evidence="2">
    <location>
        <begin position="1"/>
        <end position="51"/>
    </location>
</feature>
<evidence type="ECO:0000313" key="3">
    <source>
        <dbReference type="EMBL" id="KAL0166609.1"/>
    </source>
</evidence>
<keyword evidence="1" id="KW-0808">Transferase</keyword>
<dbReference type="GO" id="GO:0005524">
    <property type="term" value="F:ATP binding"/>
    <property type="evidence" value="ECO:0007669"/>
    <property type="project" value="UniProtKB-UniRule"/>
</dbReference>
<keyword evidence="1" id="KW-0067">ATP-binding</keyword>
<dbReference type="PROSITE" id="PS51455">
    <property type="entry name" value="PIPK"/>
    <property type="match status" value="1"/>
</dbReference>
<evidence type="ECO:0000256" key="1">
    <source>
        <dbReference type="PROSITE-ProRule" id="PRU00781"/>
    </source>
</evidence>
<proteinExistence type="predicted"/>
<gene>
    <name evidence="3" type="ORF">M9458_038453</name>
</gene>